<reference evidence="1 2" key="1">
    <citation type="submission" date="2019-12" db="EMBL/GenBank/DDBJ databases">
        <authorList>
            <person name="Zhang Y.-J."/>
        </authorList>
    </citation>
    <scope>NUCLEOTIDE SEQUENCE [LARGE SCALE GENOMIC DNA]</scope>
    <source>
        <strain evidence="1 2">H18S-6</strain>
    </source>
</reference>
<proteinExistence type="predicted"/>
<dbReference type="RefSeq" id="WP_158980867.1">
    <property type="nucleotide sequence ID" value="NZ_WSFO01000012.1"/>
</dbReference>
<dbReference type="Proteomes" id="UP000441586">
    <property type="component" value="Unassembled WGS sequence"/>
</dbReference>
<gene>
    <name evidence="1" type="ORF">GP644_18585</name>
</gene>
<comment type="caution">
    <text evidence="1">The sequence shown here is derived from an EMBL/GenBank/DDBJ whole genome shotgun (WGS) entry which is preliminary data.</text>
</comment>
<accession>A0A6A4RFA6</accession>
<organism evidence="1 2">
    <name type="scientific">Parasedimentitalea maritima</name>
    <dbReference type="NCBI Taxonomy" id="2578117"/>
    <lineage>
        <taxon>Bacteria</taxon>
        <taxon>Pseudomonadati</taxon>
        <taxon>Pseudomonadota</taxon>
        <taxon>Alphaproteobacteria</taxon>
        <taxon>Rhodobacterales</taxon>
        <taxon>Paracoccaceae</taxon>
        <taxon>Parasedimentitalea</taxon>
    </lineage>
</organism>
<dbReference type="AlphaFoldDB" id="A0A6A4RFA6"/>
<evidence type="ECO:0000313" key="1">
    <source>
        <dbReference type="EMBL" id="KAE9627591.1"/>
    </source>
</evidence>
<name>A0A6A4RFA6_9RHOB</name>
<dbReference type="EMBL" id="WSFO01000012">
    <property type="protein sequence ID" value="KAE9627591.1"/>
    <property type="molecule type" value="Genomic_DNA"/>
</dbReference>
<protein>
    <submittedName>
        <fullName evidence="1">Uncharacterized protein</fullName>
    </submittedName>
</protein>
<evidence type="ECO:0000313" key="2">
    <source>
        <dbReference type="Proteomes" id="UP000441586"/>
    </source>
</evidence>
<sequence>MNEREAKCVDAVLRFLEAKMKGVRQDPIFPEQELATPRDRRVELCAKIDGVNFAIEHTLIEPFEGWLKQGRLVSNIENMVRGNLKEHMFSVGIDIIFPTDIVERLSKSKKVKEFVSALSYKLKELSSEIQCWPDNYRVRSIGSIKGVELSACRNSFEEISGADIFPCFFHTAPEFRNISQRDRVMRALDKKVPKLSRWHSSHTTVLILENQDISLTGWHTVHPIIEKCWLSQDTLPVDYLFFLGAAHSTWRLYPFVEEGRWSTFKPNGLVRVDTFGEDELADHIG</sequence>